<dbReference type="AlphaFoldDB" id="A0A8H4J7Y7"/>
<reference evidence="4" key="1">
    <citation type="submission" date="2020-04" db="EMBL/GenBank/DDBJ databases">
        <title>Genome Assembly and Annotation of Botryosphaeria dothidea sdau 11-99, a Latent Pathogen of Apple Fruit Ring Rot in China.</title>
        <authorList>
            <person name="Yu C."/>
            <person name="Diao Y."/>
            <person name="Lu Q."/>
            <person name="Zhao J."/>
            <person name="Cui S."/>
            <person name="Peng C."/>
            <person name="He B."/>
            <person name="Liu H."/>
        </authorList>
    </citation>
    <scope>NUCLEOTIDE SEQUENCE [LARGE SCALE GENOMIC DNA]</scope>
    <source>
        <strain evidence="4">Sdau11-99</strain>
    </source>
</reference>
<keyword evidence="2" id="KW-1133">Transmembrane helix</keyword>
<feature type="transmembrane region" description="Helical" evidence="2">
    <location>
        <begin position="99"/>
        <end position="122"/>
    </location>
</feature>
<accession>A0A8H4J7Y7</accession>
<feature type="transmembrane region" description="Helical" evidence="2">
    <location>
        <begin position="211"/>
        <end position="230"/>
    </location>
</feature>
<dbReference type="InterPro" id="IPR049326">
    <property type="entry name" value="Rhodopsin_dom_fungi"/>
</dbReference>
<keyword evidence="5" id="KW-1185">Reference proteome</keyword>
<evidence type="ECO:0000313" key="5">
    <source>
        <dbReference type="Proteomes" id="UP000572817"/>
    </source>
</evidence>
<dbReference type="Proteomes" id="UP000572817">
    <property type="component" value="Unassembled WGS sequence"/>
</dbReference>
<dbReference type="OrthoDB" id="3918601at2759"/>
<evidence type="ECO:0000259" key="3">
    <source>
        <dbReference type="Pfam" id="PF20684"/>
    </source>
</evidence>
<gene>
    <name evidence="4" type="ORF">GTA08_BOTSDO00917</name>
</gene>
<protein>
    <recommendedName>
        <fullName evidence="3">Rhodopsin domain-containing protein</fullName>
    </recommendedName>
</protein>
<evidence type="ECO:0000256" key="2">
    <source>
        <dbReference type="SAM" id="Phobius"/>
    </source>
</evidence>
<feature type="transmembrane region" description="Helical" evidence="2">
    <location>
        <begin position="23"/>
        <end position="46"/>
    </location>
</feature>
<feature type="compositionally biased region" description="Basic and acidic residues" evidence="1">
    <location>
        <begin position="420"/>
        <end position="435"/>
    </location>
</feature>
<keyword evidence="2" id="KW-0812">Transmembrane</keyword>
<feature type="compositionally biased region" description="Polar residues" evidence="1">
    <location>
        <begin position="333"/>
        <end position="342"/>
    </location>
</feature>
<dbReference type="EMBL" id="WWBZ02000001">
    <property type="protein sequence ID" value="KAF4313594.1"/>
    <property type="molecule type" value="Genomic_DNA"/>
</dbReference>
<comment type="caution">
    <text evidence="4">The sequence shown here is derived from an EMBL/GenBank/DDBJ whole genome shotgun (WGS) entry which is preliminary data.</text>
</comment>
<name>A0A8H4J7Y7_9PEZI</name>
<feature type="transmembrane region" description="Helical" evidence="2">
    <location>
        <begin position="175"/>
        <end position="199"/>
    </location>
</feature>
<dbReference type="PANTHER" id="PTHR39614:SF2">
    <property type="entry name" value="INTEGRAL MEMBRANE PROTEIN"/>
    <property type="match status" value="1"/>
</dbReference>
<organism evidence="4 5">
    <name type="scientific">Botryosphaeria dothidea</name>
    <dbReference type="NCBI Taxonomy" id="55169"/>
    <lineage>
        <taxon>Eukaryota</taxon>
        <taxon>Fungi</taxon>
        <taxon>Dikarya</taxon>
        <taxon>Ascomycota</taxon>
        <taxon>Pezizomycotina</taxon>
        <taxon>Dothideomycetes</taxon>
        <taxon>Dothideomycetes incertae sedis</taxon>
        <taxon>Botryosphaeriales</taxon>
        <taxon>Botryosphaeriaceae</taxon>
        <taxon>Botryosphaeria</taxon>
    </lineage>
</organism>
<feature type="transmembrane region" description="Helical" evidence="2">
    <location>
        <begin position="58"/>
        <end position="79"/>
    </location>
</feature>
<keyword evidence="2" id="KW-0472">Membrane</keyword>
<dbReference type="Pfam" id="PF20684">
    <property type="entry name" value="Fung_rhodopsin"/>
    <property type="match status" value="1"/>
</dbReference>
<evidence type="ECO:0000256" key="1">
    <source>
        <dbReference type="SAM" id="MobiDB-lite"/>
    </source>
</evidence>
<feature type="domain" description="Rhodopsin" evidence="3">
    <location>
        <begin position="42"/>
        <end position="273"/>
    </location>
</feature>
<proteinExistence type="predicted"/>
<dbReference type="PANTHER" id="PTHR39614">
    <property type="entry name" value="INTEGRAL MEMBRANE PROTEIN"/>
    <property type="match status" value="1"/>
</dbReference>
<feature type="region of interest" description="Disordered" evidence="1">
    <location>
        <begin position="328"/>
        <end position="349"/>
    </location>
</feature>
<feature type="transmembrane region" description="Helical" evidence="2">
    <location>
        <begin position="134"/>
        <end position="155"/>
    </location>
</feature>
<evidence type="ECO:0000313" key="4">
    <source>
        <dbReference type="EMBL" id="KAF4313594.1"/>
    </source>
</evidence>
<sequence length="451" mass="49329">MAEPLANGVVPPPYHITDDDKRGLVMVITTITVSFVIACLLVRIYVRTKVNNDWKRDDSLLAVATVFCCFQAATVYIQVQEGLGLRRLDPAKLERLGRANFAQQILYVFTLFLSKCVVLLLYLRLTAGRKHAMLAYITIGLCVVWVVVSIIMVSISCNPYDWFTKGVEVCGDITWRWLVIGIFDIITELLIFSNAIYLVAGLHMAFRLKMVVILAFSIRLPVIIASAMRMKYVRALPTSHSTSFEGAYSVVAGQFQLDFAIMASTISCIGPFLRPFEKDGGGSSYRQRYYAEYHGHNASGTGRSNPRSHGRSFNDNISFGTAIRMGPIGNNGGTVSSTASGQKQHKPKLSLGHRSSAAFFAAGPHSEPLDQLDLRPDFCEHEAGATRGSTAGAGTDLDALSLDSNDSKRMIISKKTVVRIEREGGEGESLGDRRSAGSGSFGDVGRAYSRS</sequence>
<feature type="region of interest" description="Disordered" evidence="1">
    <location>
        <begin position="420"/>
        <end position="451"/>
    </location>
</feature>